<dbReference type="AlphaFoldDB" id="A0A4Y2F9B7"/>
<comment type="caution">
    <text evidence="1">The sequence shown here is derived from an EMBL/GenBank/DDBJ whole genome shotgun (WGS) entry which is preliminary data.</text>
</comment>
<protein>
    <submittedName>
        <fullName evidence="1">Uncharacterized protein</fullName>
    </submittedName>
</protein>
<reference evidence="1 2" key="1">
    <citation type="journal article" date="2019" name="Sci. Rep.">
        <title>Orb-weaving spider Araneus ventricosus genome elucidates the spidroin gene catalogue.</title>
        <authorList>
            <person name="Kono N."/>
            <person name="Nakamura H."/>
            <person name="Ohtoshi R."/>
            <person name="Moran D.A.P."/>
            <person name="Shinohara A."/>
            <person name="Yoshida Y."/>
            <person name="Fujiwara M."/>
            <person name="Mori M."/>
            <person name="Tomita M."/>
            <person name="Arakawa K."/>
        </authorList>
    </citation>
    <scope>NUCLEOTIDE SEQUENCE [LARGE SCALE GENOMIC DNA]</scope>
</reference>
<evidence type="ECO:0000313" key="2">
    <source>
        <dbReference type="Proteomes" id="UP000499080"/>
    </source>
</evidence>
<gene>
    <name evidence="1" type="ORF">AVEN_228083_1</name>
</gene>
<dbReference type="Proteomes" id="UP000499080">
    <property type="component" value="Unassembled WGS sequence"/>
</dbReference>
<dbReference type="EMBL" id="BGPR01000827">
    <property type="protein sequence ID" value="GBM37066.1"/>
    <property type="molecule type" value="Genomic_DNA"/>
</dbReference>
<accession>A0A4Y2F9B7</accession>
<name>A0A4Y2F9B7_ARAVE</name>
<keyword evidence="2" id="KW-1185">Reference proteome</keyword>
<sequence length="92" mass="10483">MENSIAALKSRISNQTKLRQFVRRFFGETPCEVSRHIKRLTRSTLCYESSSKSKIRGVWKGIGESKISCRGGKKISLLYCQRTLELQMGGRA</sequence>
<evidence type="ECO:0000313" key="1">
    <source>
        <dbReference type="EMBL" id="GBM37066.1"/>
    </source>
</evidence>
<organism evidence="1 2">
    <name type="scientific">Araneus ventricosus</name>
    <name type="common">Orbweaver spider</name>
    <name type="synonym">Epeira ventricosa</name>
    <dbReference type="NCBI Taxonomy" id="182803"/>
    <lineage>
        <taxon>Eukaryota</taxon>
        <taxon>Metazoa</taxon>
        <taxon>Ecdysozoa</taxon>
        <taxon>Arthropoda</taxon>
        <taxon>Chelicerata</taxon>
        <taxon>Arachnida</taxon>
        <taxon>Araneae</taxon>
        <taxon>Araneomorphae</taxon>
        <taxon>Entelegynae</taxon>
        <taxon>Araneoidea</taxon>
        <taxon>Araneidae</taxon>
        <taxon>Araneus</taxon>
    </lineage>
</organism>
<proteinExistence type="predicted"/>